<reference evidence="1 2" key="1">
    <citation type="submission" date="2019-04" db="EMBL/GenBank/DDBJ databases">
        <authorList>
            <person name="Li Y."/>
            <person name="Wang J."/>
        </authorList>
    </citation>
    <scope>NUCLEOTIDE SEQUENCE [LARGE SCALE GENOMIC DNA]</scope>
    <source>
        <strain evidence="1 2">DSM 14668</strain>
    </source>
</reference>
<protein>
    <recommendedName>
        <fullName evidence="3">Lipoprotein</fullName>
    </recommendedName>
</protein>
<dbReference type="PROSITE" id="PS51257">
    <property type="entry name" value="PROKAR_LIPOPROTEIN"/>
    <property type="match status" value="1"/>
</dbReference>
<evidence type="ECO:0000313" key="2">
    <source>
        <dbReference type="Proteomes" id="UP000309215"/>
    </source>
</evidence>
<accession>A0A4V6WQQ4</accession>
<dbReference type="OrthoDB" id="5490531at2"/>
<name>A0A4V6WQQ4_9BACT</name>
<sequence>MIHLRKALPLLALGLGLGCGGASQTGPAQGPTGPVSTQQRIVNIIPIDLGVCFQQAPALPEKINGEVLTGVLVAARPFVMECLVDPKNRGPADETNLALKTTLSGGKLAHAITGQNVTPAGEQCIKAAVDKFAATAPEWEKKAAAANSVTAEVQYKHIASVMPTVKMGVSEASDVTGAIRLAQGSFCDCYEPWKSADPVLLKAQVKLTQTAAPAVTIEPPTDPNGTQVAACLQPKVAALPLKTTSTELTAPYTFMFLSSAREGLFQGAPPPIAFAQYELVRNQRLAAAVIAMGARTQAAEAYDALVAKYKKDTASVTLEQLKNGCGALTQADDGYIAVLQKQLELEQSAVAMFTDFAAKDAAWATVKDATQINVDETKKEIENGKKFKESDLQACPKVK</sequence>
<dbReference type="AlphaFoldDB" id="A0A4V6WQQ4"/>
<keyword evidence="2" id="KW-1185">Reference proteome</keyword>
<evidence type="ECO:0008006" key="3">
    <source>
        <dbReference type="Google" id="ProtNLM"/>
    </source>
</evidence>
<dbReference type="RefSeq" id="WP_136931696.1">
    <property type="nucleotide sequence ID" value="NZ_SSMQ01000028.1"/>
</dbReference>
<organism evidence="1 2">
    <name type="scientific">Polyangium fumosum</name>
    <dbReference type="NCBI Taxonomy" id="889272"/>
    <lineage>
        <taxon>Bacteria</taxon>
        <taxon>Pseudomonadati</taxon>
        <taxon>Myxococcota</taxon>
        <taxon>Polyangia</taxon>
        <taxon>Polyangiales</taxon>
        <taxon>Polyangiaceae</taxon>
        <taxon>Polyangium</taxon>
    </lineage>
</organism>
<comment type="caution">
    <text evidence="1">The sequence shown here is derived from an EMBL/GenBank/DDBJ whole genome shotgun (WGS) entry which is preliminary data.</text>
</comment>
<dbReference type="Proteomes" id="UP000309215">
    <property type="component" value="Unassembled WGS sequence"/>
</dbReference>
<gene>
    <name evidence="1" type="ORF">E8A74_25585</name>
</gene>
<evidence type="ECO:0000313" key="1">
    <source>
        <dbReference type="EMBL" id="TKD03575.1"/>
    </source>
</evidence>
<dbReference type="EMBL" id="SSMQ01000028">
    <property type="protein sequence ID" value="TKD03575.1"/>
    <property type="molecule type" value="Genomic_DNA"/>
</dbReference>
<proteinExistence type="predicted"/>